<feature type="domain" description="EDR1/CTR1/ARMC3-like peptidase-like" evidence="4">
    <location>
        <begin position="682"/>
        <end position="821"/>
    </location>
</feature>
<evidence type="ECO:0000256" key="2">
    <source>
        <dbReference type="PROSITE-ProRule" id="PRU00259"/>
    </source>
</evidence>
<dbReference type="Pfam" id="PF25598">
    <property type="entry name" value="ARM_PUB"/>
    <property type="match status" value="2"/>
</dbReference>
<sequence length="834" mass="91828">MGKKVKKEAEPPAKDVFDPVPIGSKNPATVVLMLHSPEQEVLVKACEAMYKFAEKGDENKATLVELGAVEPLSKLISNEDKAVRMNAVMALGVMASHNDVKKLLKKLDVIPSILARLAPAEDTLIHEFASLCLAYLSVEYTSKVQIFELDGLDTLIRLLSSPDPDVKKNSLECIYQLVQDFPSRAAIRELNGIPPLLELLKSDYPVIQQLALKTLATITRDAETRVALRENQGFEQLIEILGNNELNDLHVETLVVVSNCMEDMDTVQLIQQTGGLDKLLQLAETSTLPEVQMNAAKAITNSAQSNENRKILHEQVVEKTLVTLLRVAHEGLRTATCQAIAIMCENLASKDEFRKLAGIHPIVQLLNSENAEVKKAAALALSNLTNANHLNANAVFEAEGTEALVQLLTDPMVGAVAYAADVLTNMCTQEALRSSILAHGAMQALTEALCSTDSLVLSKVVLAVAALACDSDARTELRNVGGLVPLVKLLNSKNDEVRRNACWAVLVCASDEPTSIEMCRLGALNILQEIHLSTSRKNNFSEAALQRLFDSNLSIKYSFTGCLSSSNKITDGFYDYGQVKPDHKMIILEELYKQKVNQHRPIVFLNAKPPEPALTELPPVENKSPDSPGGRSPTPSKNSSKDKTPSKGKSKGKKEEEKAKEEEEIKIPQEVVVEKKQWLLPYDPIFHSLITNVTKSVLPLPNTKEQVVALAVFVAGKMGGPVERDRLHEFFWELHVSELKFQLQSNVIPIGQIKKGTFYHRALLFKALADRIGINCSLVRGEYNRAWNEVLLADEVPKAPGKLFPPKAYAVDLMHSPGHLMKKNSPEAIQYQCI</sequence>
<evidence type="ECO:0000313" key="6">
    <source>
        <dbReference type="EMBL" id="KAK1174055.1"/>
    </source>
</evidence>
<organism evidence="6 7">
    <name type="scientific">Acipenser oxyrinchus oxyrinchus</name>
    <dbReference type="NCBI Taxonomy" id="40147"/>
    <lineage>
        <taxon>Eukaryota</taxon>
        <taxon>Metazoa</taxon>
        <taxon>Chordata</taxon>
        <taxon>Craniata</taxon>
        <taxon>Vertebrata</taxon>
        <taxon>Euteleostomi</taxon>
        <taxon>Actinopterygii</taxon>
        <taxon>Chondrostei</taxon>
        <taxon>Acipenseriformes</taxon>
        <taxon>Acipenseridae</taxon>
        <taxon>Acipenser</taxon>
    </lineage>
</organism>
<name>A0AAD8LRM1_ACIOX</name>
<dbReference type="EMBL" id="JAGXEW010000003">
    <property type="protein sequence ID" value="KAK1174055.1"/>
    <property type="molecule type" value="Genomic_DNA"/>
</dbReference>
<feature type="repeat" description="ARM" evidence="2">
    <location>
        <begin position="357"/>
        <end position="385"/>
    </location>
</feature>
<feature type="repeat" description="ARM" evidence="2">
    <location>
        <begin position="150"/>
        <end position="192"/>
    </location>
</feature>
<feature type="compositionally biased region" description="Basic and acidic residues" evidence="3">
    <location>
        <begin position="653"/>
        <end position="663"/>
    </location>
</feature>
<evidence type="ECO:0000256" key="3">
    <source>
        <dbReference type="SAM" id="MobiDB-lite"/>
    </source>
</evidence>
<dbReference type="InterPro" id="IPR011989">
    <property type="entry name" value="ARM-like"/>
</dbReference>
<feature type="domain" description="U-box" evidence="5">
    <location>
        <begin position="303"/>
        <end position="490"/>
    </location>
</feature>
<feature type="domain" description="U-box" evidence="5">
    <location>
        <begin position="43"/>
        <end position="280"/>
    </location>
</feature>
<feature type="region of interest" description="Disordered" evidence="3">
    <location>
        <begin position="610"/>
        <end position="663"/>
    </location>
</feature>
<dbReference type="PANTHER" id="PTHR46618">
    <property type="entry name" value="ARMADILLO REPEAT-CONTAINING PROTEIN 3"/>
    <property type="match status" value="1"/>
</dbReference>
<dbReference type="SUPFAM" id="SSF48371">
    <property type="entry name" value="ARM repeat"/>
    <property type="match status" value="2"/>
</dbReference>
<comment type="caution">
    <text evidence="6">The sequence shown here is derived from an EMBL/GenBank/DDBJ whole genome shotgun (WGS) entry which is preliminary data.</text>
</comment>
<evidence type="ECO:0000256" key="1">
    <source>
        <dbReference type="ARBA" id="ARBA00022737"/>
    </source>
</evidence>
<proteinExistence type="predicted"/>
<dbReference type="Gene3D" id="1.25.10.10">
    <property type="entry name" value="Leucine-rich Repeat Variant"/>
    <property type="match status" value="3"/>
</dbReference>
<evidence type="ECO:0000259" key="5">
    <source>
        <dbReference type="Pfam" id="PF25598"/>
    </source>
</evidence>
<reference evidence="6" key="1">
    <citation type="submission" date="2022-02" db="EMBL/GenBank/DDBJ databases">
        <title>Atlantic sturgeon de novo genome assembly.</title>
        <authorList>
            <person name="Stock M."/>
            <person name="Klopp C."/>
            <person name="Guiguen Y."/>
            <person name="Cabau C."/>
            <person name="Parinello H."/>
            <person name="Santidrian Yebra-Pimentel E."/>
            <person name="Kuhl H."/>
            <person name="Dirks R.P."/>
            <person name="Guessner J."/>
            <person name="Wuertz S."/>
            <person name="Du K."/>
            <person name="Schartl M."/>
        </authorList>
    </citation>
    <scope>NUCLEOTIDE SEQUENCE</scope>
    <source>
        <strain evidence="6">STURGEONOMICS-FGT-2020</strain>
        <tissue evidence="6">Whole blood</tissue>
    </source>
</reference>
<dbReference type="AlphaFoldDB" id="A0AAD8LRM1"/>
<keyword evidence="1" id="KW-0677">Repeat</keyword>
<dbReference type="InterPro" id="IPR016024">
    <property type="entry name" value="ARM-type_fold"/>
</dbReference>
<keyword evidence="7" id="KW-1185">Reference proteome</keyword>
<dbReference type="InterPro" id="IPR052441">
    <property type="entry name" value="Armadillo-Ser/Thr_Kinase"/>
</dbReference>
<protein>
    <submittedName>
        <fullName evidence="6">Armadillo repeat-containing protein 3 isoform X1</fullName>
    </submittedName>
</protein>
<dbReference type="PANTHER" id="PTHR46618:SF1">
    <property type="entry name" value="ARMADILLO REPEAT-CONTAINING PROTEIN 3"/>
    <property type="match status" value="1"/>
</dbReference>
<dbReference type="InterPro" id="IPR055164">
    <property type="entry name" value="EDR1/CTR1/ARMC3-like_pept-like"/>
</dbReference>
<evidence type="ECO:0000313" key="7">
    <source>
        <dbReference type="Proteomes" id="UP001230051"/>
    </source>
</evidence>
<evidence type="ECO:0000259" key="4">
    <source>
        <dbReference type="Pfam" id="PF14381"/>
    </source>
</evidence>
<dbReference type="InterPro" id="IPR058678">
    <property type="entry name" value="ARM_PUB"/>
</dbReference>
<feature type="repeat" description="ARM" evidence="2">
    <location>
        <begin position="191"/>
        <end position="233"/>
    </location>
</feature>
<gene>
    <name evidence="6" type="primary">Armc3</name>
    <name evidence="6" type="ORF">AOXY_G4328</name>
</gene>
<dbReference type="Pfam" id="PF14381">
    <property type="entry name" value="EDR1_CTR1_ARMC3_pept"/>
    <property type="match status" value="1"/>
</dbReference>
<dbReference type="SMART" id="SM00185">
    <property type="entry name" value="ARM"/>
    <property type="match status" value="9"/>
</dbReference>
<dbReference type="PROSITE" id="PS50176">
    <property type="entry name" value="ARM_REPEAT"/>
    <property type="match status" value="3"/>
</dbReference>
<accession>A0AAD8LRM1</accession>
<dbReference type="InterPro" id="IPR000225">
    <property type="entry name" value="Armadillo"/>
</dbReference>
<dbReference type="Proteomes" id="UP001230051">
    <property type="component" value="Unassembled WGS sequence"/>
</dbReference>